<feature type="compositionally biased region" description="Basic and acidic residues" evidence="2">
    <location>
        <begin position="10"/>
        <end position="25"/>
    </location>
</feature>
<feature type="compositionally biased region" description="Basic and acidic residues" evidence="2">
    <location>
        <begin position="775"/>
        <end position="816"/>
    </location>
</feature>
<reference evidence="3" key="2">
    <citation type="submission" date="2022-06" db="UniProtKB">
        <authorList>
            <consortium name="EnsemblMetazoa"/>
        </authorList>
    </citation>
    <scope>IDENTIFICATION</scope>
    <source>
        <strain evidence="3">PS312</strain>
    </source>
</reference>
<feature type="compositionally biased region" description="Acidic residues" evidence="2">
    <location>
        <begin position="454"/>
        <end position="472"/>
    </location>
</feature>
<feature type="region of interest" description="Disordered" evidence="2">
    <location>
        <begin position="171"/>
        <end position="230"/>
    </location>
</feature>
<accession>A0A8R1UHV3</accession>
<dbReference type="PANTHER" id="PTHR31434:SF2">
    <property type="entry name" value="S PHASE CYCLIN A-ASSOCIATED PROTEIN IN THE ENDOPLASMIC RETICULUM"/>
    <property type="match status" value="1"/>
</dbReference>
<dbReference type="Proteomes" id="UP000005239">
    <property type="component" value="Unassembled WGS sequence"/>
</dbReference>
<evidence type="ECO:0000313" key="4">
    <source>
        <dbReference type="Proteomes" id="UP000005239"/>
    </source>
</evidence>
<name>A0A2A6BKU1_PRIPA</name>
<feature type="compositionally biased region" description="Basic and acidic residues" evidence="2">
    <location>
        <begin position="955"/>
        <end position="965"/>
    </location>
</feature>
<keyword evidence="1" id="KW-0175">Coiled coil</keyword>
<organism evidence="3 4">
    <name type="scientific">Pristionchus pacificus</name>
    <name type="common">Parasitic nematode worm</name>
    <dbReference type="NCBI Taxonomy" id="54126"/>
    <lineage>
        <taxon>Eukaryota</taxon>
        <taxon>Metazoa</taxon>
        <taxon>Ecdysozoa</taxon>
        <taxon>Nematoda</taxon>
        <taxon>Chromadorea</taxon>
        <taxon>Rhabditida</taxon>
        <taxon>Rhabditina</taxon>
        <taxon>Diplogasteromorpha</taxon>
        <taxon>Diplogasteroidea</taxon>
        <taxon>Neodiplogasteridae</taxon>
        <taxon>Pristionchus</taxon>
    </lineage>
</organism>
<evidence type="ECO:0000256" key="2">
    <source>
        <dbReference type="SAM" id="MobiDB-lite"/>
    </source>
</evidence>
<dbReference type="OrthoDB" id="71500at2759"/>
<feature type="region of interest" description="Disordered" evidence="2">
    <location>
        <begin position="280"/>
        <end position="369"/>
    </location>
</feature>
<feature type="region of interest" description="Disordered" evidence="2">
    <location>
        <begin position="679"/>
        <end position="864"/>
    </location>
</feature>
<feature type="compositionally biased region" description="Basic and acidic residues" evidence="2">
    <location>
        <begin position="837"/>
        <end position="864"/>
    </location>
</feature>
<feature type="compositionally biased region" description="Basic and acidic residues" evidence="2">
    <location>
        <begin position="679"/>
        <end position="752"/>
    </location>
</feature>
<evidence type="ECO:0000313" key="3">
    <source>
        <dbReference type="EnsemblMetazoa" id="PPA26068.1"/>
    </source>
</evidence>
<gene>
    <name evidence="3" type="primary">WBGene00115622</name>
</gene>
<dbReference type="Pfam" id="PF16501">
    <property type="entry name" value="SCAPER_N"/>
    <property type="match status" value="1"/>
</dbReference>
<feature type="coiled-coil region" evidence="1">
    <location>
        <begin position="592"/>
        <end position="652"/>
    </location>
</feature>
<sequence length="1282" mass="144578">MRASRKRRETGKVETVPREMPETLTREGSAPLSEKGRRTKRPNRRKRAKQWTFLIEKLKLAVDGLYEMCREEQNLNGCKEALMYLQNSSRDFESLIASIHVEMEWEEKEKPQAVAWEIRKSMSSPAPVAMKDASAIMNQITPLMFSEVVKAASDRKKVAAAAPATAAAAAATTALQQSPEEKKQDAEEADESAKDEWQDSARPSNVYERLASSGKRYQPPTMTGRGLISASSSAQSSNYMCPKSAMDLPQTKASMAKMAYSRQLLWQRSQSTLIEKMKARQVRTRNADFNSASAGGGGGGQRPRVPSAEGERRQGVGAGKAGEIIPLDPKPSTREEEGKEAPHSSRLQPPQQQHSRQLQPTAASEGCAPSLRSLDEDCLSFPLSNPELLNLEGDREWREMTEEEESLAFEERSLNIEIEQEKSLSIDAELERQVAAEADELEREEEQQRAREEAEAEAEMDEEEEVVEEEEEPPKLTPEELAIHYNRWRVVYHCAPSSRYLLQMLHENADPKKLQPKQQQQPSPLLQQILINLMKNELLAELATANWSEMVERDLAAATTTNLREPGDAALRHERMMSPSRKKEELSEADLCLRHEQKQKRADELRERLKEEKAARLKALLQKVEEVREKRAALIERKRALMENRLRTANANRERNLEEIVRKAREDEMKVMEAQLIHTLEKGNMRMDQQKKEQRNESRRQEMKEERVKKHEEKAAKDAAVEERRRMNDTRSECSARSICDEAHASEEEQRVETPPVRVEEEGENLDKALTGQPAEEKADKVVEVKEEEERKGAKEGQMEEVKLEKGEKNEEEKENGVVVEVSEERREKKRKSSKEKRKEKEEKLAETRKEEVRKAEEEVKKEEERVEVEYDWKEAIDNWTTGASMLTDDGTRAYRCGRCEIELRSEWEAVAHVLEGGHAREEEMVKEGEVKIDGGSRRDRLISALSSSMRVTVRRQEPERKESASAKGKRRKTKRGEAARAKESAEALARAIGGGHGPSVDLWREILLAADARVMGDDEIREVTLFGKRNGARKKAGEAVAGFVDEYAKDGGGGDAVMATVLDAVLRAATGDRSIRESGKEREDKEAREIEDAAWCVLRCLARDKETSFTRLIAPATRCLRLTTVLLRRVDASGAERKALKRVTVAGGRVGGAAAAAGGGSLMTTMQPVVFELLQRMGVAGGEGVESVLCLLEAPRRLATLPIAHLIQPPNRHIMLAALIGLTRSSQEALRDLQQHLSPWHIVQFLKSEINRPKCICPLHAVLPTKESIADAIQYYERAIP</sequence>
<proteinExistence type="predicted"/>
<feature type="region of interest" description="Disordered" evidence="2">
    <location>
        <begin position="952"/>
        <end position="981"/>
    </location>
</feature>
<dbReference type="PANTHER" id="PTHR31434">
    <property type="entry name" value="S PHASE CYCLIN A-ASSOCIATED PROTEIN IN THE ENDOPLASMIC RETICULUM"/>
    <property type="match status" value="1"/>
</dbReference>
<feature type="region of interest" description="Disordered" evidence="2">
    <location>
        <begin position="438"/>
        <end position="478"/>
    </location>
</feature>
<feature type="compositionally biased region" description="Basic and acidic residues" evidence="2">
    <location>
        <begin position="179"/>
        <end position="199"/>
    </location>
</feature>
<protein>
    <submittedName>
        <fullName evidence="3">SCAPER_N domain-containing protein</fullName>
    </submittedName>
</protein>
<feature type="region of interest" description="Disordered" evidence="2">
    <location>
        <begin position="1"/>
        <end position="46"/>
    </location>
</feature>
<reference evidence="4" key="1">
    <citation type="journal article" date="2008" name="Nat. Genet.">
        <title>The Pristionchus pacificus genome provides a unique perspective on nematode lifestyle and parasitism.</title>
        <authorList>
            <person name="Dieterich C."/>
            <person name="Clifton S.W."/>
            <person name="Schuster L.N."/>
            <person name="Chinwalla A."/>
            <person name="Delehaunty K."/>
            <person name="Dinkelacker I."/>
            <person name="Fulton L."/>
            <person name="Fulton R."/>
            <person name="Godfrey J."/>
            <person name="Minx P."/>
            <person name="Mitreva M."/>
            <person name="Roeseler W."/>
            <person name="Tian H."/>
            <person name="Witte H."/>
            <person name="Yang S.P."/>
            <person name="Wilson R.K."/>
            <person name="Sommer R.J."/>
        </authorList>
    </citation>
    <scope>NUCLEOTIDE SEQUENCE [LARGE SCALE GENOMIC DNA]</scope>
    <source>
        <strain evidence="4">PS312</strain>
    </source>
</reference>
<feature type="compositionally biased region" description="Basic residues" evidence="2">
    <location>
        <begin position="37"/>
        <end position="46"/>
    </location>
</feature>
<keyword evidence="4" id="KW-1185">Reference proteome</keyword>
<feature type="compositionally biased region" description="Low complexity" evidence="2">
    <location>
        <begin position="344"/>
        <end position="360"/>
    </location>
</feature>
<accession>A0A2A6BKU1</accession>
<dbReference type="InterPro" id="IPR032446">
    <property type="entry name" value="SCAPER_N"/>
</dbReference>
<dbReference type="EnsemblMetazoa" id="PPA26068.1">
    <property type="protein sequence ID" value="PPA26068.1"/>
    <property type="gene ID" value="WBGene00115622"/>
</dbReference>
<feature type="compositionally biased region" description="Basic and acidic residues" evidence="2">
    <location>
        <begin position="331"/>
        <end position="343"/>
    </location>
</feature>
<evidence type="ECO:0000256" key="1">
    <source>
        <dbReference type="SAM" id="Coils"/>
    </source>
</evidence>